<evidence type="ECO:0008006" key="3">
    <source>
        <dbReference type="Google" id="ProtNLM"/>
    </source>
</evidence>
<dbReference type="Proteomes" id="UP000702209">
    <property type="component" value="Unassembled WGS sequence"/>
</dbReference>
<organism evidence="1 2">
    <name type="scientific">Nocardia amamiensis</name>
    <dbReference type="NCBI Taxonomy" id="404578"/>
    <lineage>
        <taxon>Bacteria</taxon>
        <taxon>Bacillati</taxon>
        <taxon>Actinomycetota</taxon>
        <taxon>Actinomycetes</taxon>
        <taxon>Mycobacteriales</taxon>
        <taxon>Nocardiaceae</taxon>
        <taxon>Nocardia</taxon>
    </lineage>
</organism>
<name>A0ABS0D0T7_9NOCA</name>
<gene>
    <name evidence="1" type="ORF">IU459_33740</name>
</gene>
<reference evidence="1 2" key="1">
    <citation type="submission" date="2020-10" db="EMBL/GenBank/DDBJ databases">
        <title>Identification of Nocardia species via Next-generation sequencing and recognition of intraspecies genetic diversity.</title>
        <authorList>
            <person name="Li P."/>
            <person name="Li P."/>
            <person name="Lu B."/>
        </authorList>
    </citation>
    <scope>NUCLEOTIDE SEQUENCE [LARGE SCALE GENOMIC DNA]</scope>
    <source>
        <strain evidence="1 2">BJ06-0157</strain>
    </source>
</reference>
<dbReference type="RefSeq" id="WP_195133653.1">
    <property type="nucleotide sequence ID" value="NZ_JADLQX010000044.1"/>
</dbReference>
<proteinExistence type="predicted"/>
<sequence>MSGYHGTDTIAAAVHSARAVIDAAQASAGGVVIVLLREGRSVAVLWQAGGELEFSAITAAARQASTAVVIVVGTPRALGPILTHLDALQAQLSAAGITDLMAVHISSLDDGAAVVGLTHARDRLMPPARRTTPRRWGRLTAILGARRNASQSRRA</sequence>
<protein>
    <recommendedName>
        <fullName evidence="3">CdaR GGDEF-like domain-containing protein</fullName>
    </recommendedName>
</protein>
<dbReference type="EMBL" id="JADLQX010000044">
    <property type="protein sequence ID" value="MBF6302467.1"/>
    <property type="molecule type" value="Genomic_DNA"/>
</dbReference>
<evidence type="ECO:0000313" key="2">
    <source>
        <dbReference type="Proteomes" id="UP000702209"/>
    </source>
</evidence>
<keyword evidence="2" id="KW-1185">Reference proteome</keyword>
<comment type="caution">
    <text evidence="1">The sequence shown here is derived from an EMBL/GenBank/DDBJ whole genome shotgun (WGS) entry which is preliminary data.</text>
</comment>
<evidence type="ECO:0000313" key="1">
    <source>
        <dbReference type="EMBL" id="MBF6302467.1"/>
    </source>
</evidence>
<accession>A0ABS0D0T7</accession>